<evidence type="ECO:0000313" key="9">
    <source>
        <dbReference type="Proteomes" id="UP000886885"/>
    </source>
</evidence>
<dbReference type="PANTHER" id="PTHR24223:SF222">
    <property type="entry name" value="OS01G0902100 PROTEIN"/>
    <property type="match status" value="1"/>
</dbReference>
<evidence type="ECO:0000256" key="1">
    <source>
        <dbReference type="ARBA" id="ARBA00022692"/>
    </source>
</evidence>
<evidence type="ECO:0000256" key="3">
    <source>
        <dbReference type="ARBA" id="ARBA00022840"/>
    </source>
</evidence>
<reference evidence="8" key="1">
    <citation type="journal article" date="2020" name="bioRxiv">
        <title>Hybrid origin of Populus tomentosa Carr. identified through genome sequencing and phylogenomic analysis.</title>
        <authorList>
            <person name="An X."/>
            <person name="Gao K."/>
            <person name="Chen Z."/>
            <person name="Li J."/>
            <person name="Yang X."/>
            <person name="Yang X."/>
            <person name="Zhou J."/>
            <person name="Guo T."/>
            <person name="Zhao T."/>
            <person name="Huang S."/>
            <person name="Miao D."/>
            <person name="Khan W.U."/>
            <person name="Rao P."/>
            <person name="Ye M."/>
            <person name="Lei B."/>
            <person name="Liao W."/>
            <person name="Wang J."/>
            <person name="Ji L."/>
            <person name="Li Y."/>
            <person name="Guo B."/>
            <person name="Mustafa N.S."/>
            <person name="Li S."/>
            <person name="Yun Q."/>
            <person name="Keller S.R."/>
            <person name="Mao J."/>
            <person name="Zhang R."/>
            <person name="Strauss S.H."/>
        </authorList>
    </citation>
    <scope>NUCLEOTIDE SEQUENCE</scope>
    <source>
        <strain evidence="8">GM15</strain>
        <tissue evidence="8">Leaf</tissue>
    </source>
</reference>
<comment type="caution">
    <text evidence="8">The sequence shown here is derived from an EMBL/GenBank/DDBJ whole genome shotgun (WGS) entry which is preliminary data.</text>
</comment>
<dbReference type="InterPro" id="IPR011527">
    <property type="entry name" value="ABC1_TM_dom"/>
</dbReference>
<dbReference type="GO" id="GO:0016020">
    <property type="term" value="C:membrane"/>
    <property type="evidence" value="ECO:0007669"/>
    <property type="project" value="InterPro"/>
</dbReference>
<evidence type="ECO:0000256" key="5">
    <source>
        <dbReference type="ARBA" id="ARBA00023136"/>
    </source>
</evidence>
<protein>
    <recommendedName>
        <fullName evidence="7">ABC transmembrane type-1 domain-containing protein</fullName>
    </recommendedName>
</protein>
<name>A0A8X8CVE7_POPTO</name>
<evidence type="ECO:0000259" key="7">
    <source>
        <dbReference type="PROSITE" id="PS50929"/>
    </source>
</evidence>
<evidence type="ECO:0000256" key="6">
    <source>
        <dbReference type="SAM" id="Phobius"/>
    </source>
</evidence>
<feature type="domain" description="ABC transmembrane type-1" evidence="7">
    <location>
        <begin position="1"/>
        <end position="152"/>
    </location>
</feature>
<accession>A0A8X8CVE7</accession>
<feature type="transmembrane region" description="Helical" evidence="6">
    <location>
        <begin position="128"/>
        <end position="149"/>
    </location>
</feature>
<dbReference type="Pfam" id="PF00664">
    <property type="entry name" value="ABC_membrane"/>
    <property type="match status" value="1"/>
</dbReference>
<feature type="transmembrane region" description="Helical" evidence="6">
    <location>
        <begin position="40"/>
        <end position="62"/>
    </location>
</feature>
<proteinExistence type="predicted"/>
<dbReference type="PROSITE" id="PS50929">
    <property type="entry name" value="ABC_TM1F"/>
    <property type="match status" value="1"/>
</dbReference>
<dbReference type="AlphaFoldDB" id="A0A8X8CVE7"/>
<keyword evidence="5 6" id="KW-0472">Membrane</keyword>
<dbReference type="InterPro" id="IPR050173">
    <property type="entry name" value="ABC_transporter_C-like"/>
</dbReference>
<keyword evidence="9" id="KW-1185">Reference proteome</keyword>
<keyword evidence="1 6" id="KW-0812">Transmembrane</keyword>
<evidence type="ECO:0000256" key="2">
    <source>
        <dbReference type="ARBA" id="ARBA00022741"/>
    </source>
</evidence>
<evidence type="ECO:0000256" key="4">
    <source>
        <dbReference type="ARBA" id="ARBA00022989"/>
    </source>
</evidence>
<keyword evidence="4 6" id="KW-1133">Transmembrane helix</keyword>
<evidence type="ECO:0000313" key="8">
    <source>
        <dbReference type="EMBL" id="KAG6777261.1"/>
    </source>
</evidence>
<dbReference type="Proteomes" id="UP000886885">
    <property type="component" value="Chromosome 4D"/>
</dbReference>
<keyword evidence="3" id="KW-0067">ATP-binding</keyword>
<sequence length="152" mass="17031">MITSIFQAPMSFLETTSSSQILDRSSTDQATVDTDTSYRVAGLVFALIELISVIAVLSHVNYLETAKELARMVGTQKAPILHHFSESVTGAVTFRYFSQEEELYTTSVNLINDFLCIALFNSRTMEWLCVRINFLFILEFFAVLVILVSTPG</sequence>
<dbReference type="GO" id="GO:0140359">
    <property type="term" value="F:ABC-type transporter activity"/>
    <property type="evidence" value="ECO:0007669"/>
    <property type="project" value="InterPro"/>
</dbReference>
<gene>
    <name evidence="8" type="ORF">POTOM_017078</name>
</gene>
<organism evidence="8 9">
    <name type="scientific">Populus tomentosa</name>
    <name type="common">Chinese white poplar</name>
    <dbReference type="NCBI Taxonomy" id="118781"/>
    <lineage>
        <taxon>Eukaryota</taxon>
        <taxon>Viridiplantae</taxon>
        <taxon>Streptophyta</taxon>
        <taxon>Embryophyta</taxon>
        <taxon>Tracheophyta</taxon>
        <taxon>Spermatophyta</taxon>
        <taxon>Magnoliopsida</taxon>
        <taxon>eudicotyledons</taxon>
        <taxon>Gunneridae</taxon>
        <taxon>Pentapetalae</taxon>
        <taxon>rosids</taxon>
        <taxon>fabids</taxon>
        <taxon>Malpighiales</taxon>
        <taxon>Salicaceae</taxon>
        <taxon>Saliceae</taxon>
        <taxon>Populus</taxon>
    </lineage>
</organism>
<keyword evidence="2" id="KW-0547">Nucleotide-binding</keyword>
<dbReference type="PANTHER" id="PTHR24223">
    <property type="entry name" value="ATP-BINDING CASSETTE SUB-FAMILY C"/>
    <property type="match status" value="1"/>
</dbReference>
<dbReference type="OrthoDB" id="6500128at2759"/>
<dbReference type="GO" id="GO:0005524">
    <property type="term" value="F:ATP binding"/>
    <property type="evidence" value="ECO:0007669"/>
    <property type="project" value="UniProtKB-KW"/>
</dbReference>
<dbReference type="EMBL" id="JAAWWB010000008">
    <property type="protein sequence ID" value="KAG6777261.1"/>
    <property type="molecule type" value="Genomic_DNA"/>
</dbReference>